<feature type="transmembrane region" description="Helical" evidence="1">
    <location>
        <begin position="95"/>
        <end position="113"/>
    </location>
</feature>
<dbReference type="EMBL" id="BPUS01000018">
    <property type="protein sequence ID" value="GJH28871.1"/>
    <property type="molecule type" value="Genomic_DNA"/>
</dbReference>
<proteinExistence type="predicted"/>
<evidence type="ECO:0000313" key="3">
    <source>
        <dbReference type="Proteomes" id="UP001055111"/>
    </source>
</evidence>
<gene>
    <name evidence="2" type="ORF">CBA19CS42_30165</name>
</gene>
<organism evidence="2 3">
    <name type="scientific">Caballeronia novacaledonica</name>
    <dbReference type="NCBI Taxonomy" id="1544861"/>
    <lineage>
        <taxon>Bacteria</taxon>
        <taxon>Pseudomonadati</taxon>
        <taxon>Pseudomonadota</taxon>
        <taxon>Betaproteobacteria</taxon>
        <taxon>Burkholderiales</taxon>
        <taxon>Burkholderiaceae</taxon>
        <taxon>Caballeronia</taxon>
    </lineage>
</organism>
<accession>A0AA37IL92</accession>
<reference evidence="2" key="1">
    <citation type="submission" date="2022-09" db="EMBL/GenBank/DDBJ databases">
        <title>Isolation and characterization of 3-chlorobenzoate degrading bacteria from soils in Shizuoka.</title>
        <authorList>
            <person name="Ifat A."/>
            <person name="Ogawa N."/>
            <person name="Kimbara K."/>
            <person name="Moriuchi R."/>
            <person name="Dohra H."/>
            <person name="Shintani M."/>
        </authorList>
    </citation>
    <scope>NUCLEOTIDE SEQUENCE</scope>
    <source>
        <strain evidence="2">19CS4-2</strain>
    </source>
</reference>
<protein>
    <submittedName>
        <fullName evidence="2">Uncharacterized protein</fullName>
    </submittedName>
</protein>
<dbReference type="RefSeq" id="WP_309297540.1">
    <property type="nucleotide sequence ID" value="NZ_BPUS01000018.1"/>
</dbReference>
<feature type="transmembrane region" description="Helical" evidence="1">
    <location>
        <begin position="53"/>
        <end position="75"/>
    </location>
</feature>
<dbReference type="Proteomes" id="UP001055111">
    <property type="component" value="Unassembled WGS sequence"/>
</dbReference>
<feature type="transmembrane region" description="Helical" evidence="1">
    <location>
        <begin position="20"/>
        <end position="41"/>
    </location>
</feature>
<dbReference type="AlphaFoldDB" id="A0AA37IL92"/>
<evidence type="ECO:0000256" key="1">
    <source>
        <dbReference type="SAM" id="Phobius"/>
    </source>
</evidence>
<keyword evidence="1" id="KW-1133">Transmembrane helix</keyword>
<sequence length="181" mass="19494">MNAVTHCLWRDASWRRRPSAKYTALGTTIHMGSAVFWGVLFEALCERGYRRSGAINIANAAATTALATYVVDYHVVPARITPGFESHLSKDSLGLTYVALGAGFAVAAVLRLVHDADRVAALELPSTGGTVPLPACRAPIQVVASALRGLRQGREFVDQLTRGVLGLGVIGWRPKACRWPR</sequence>
<name>A0AA37IL92_9BURK</name>
<keyword evidence="1" id="KW-0472">Membrane</keyword>
<comment type="caution">
    <text evidence="2">The sequence shown here is derived from an EMBL/GenBank/DDBJ whole genome shotgun (WGS) entry which is preliminary data.</text>
</comment>
<evidence type="ECO:0000313" key="2">
    <source>
        <dbReference type="EMBL" id="GJH28871.1"/>
    </source>
</evidence>
<keyword evidence="1" id="KW-0812">Transmembrane</keyword>